<dbReference type="GO" id="GO:0005634">
    <property type="term" value="C:nucleus"/>
    <property type="evidence" value="ECO:0007669"/>
    <property type="project" value="TreeGrafter"/>
</dbReference>
<comment type="cofactor">
    <cofactor evidence="1">
        <name>Mg(2+)</name>
        <dbReference type="ChEBI" id="CHEBI:18420"/>
    </cofactor>
</comment>
<evidence type="ECO:0000256" key="8">
    <source>
        <dbReference type="PIRSR" id="PIRSR640255-1"/>
    </source>
</evidence>
<dbReference type="RefSeq" id="XP_026106938.1">
    <property type="nucleotide sequence ID" value="XM_026251153.1"/>
</dbReference>
<evidence type="ECO:0000256" key="1">
    <source>
        <dbReference type="ARBA" id="ARBA00001946"/>
    </source>
</evidence>
<evidence type="ECO:0000256" key="9">
    <source>
        <dbReference type="PIRSR" id="PIRSR640255-2"/>
    </source>
</evidence>
<dbReference type="InterPro" id="IPR044925">
    <property type="entry name" value="His-Me_finger_sf"/>
</dbReference>
<dbReference type="KEGG" id="caua:113078839"/>
<dbReference type="GO" id="GO:0006309">
    <property type="term" value="P:apoptotic DNA fragmentation"/>
    <property type="evidence" value="ECO:0007669"/>
    <property type="project" value="TreeGrafter"/>
</dbReference>
<keyword evidence="5" id="KW-0255">Endonuclease</keyword>
<dbReference type="InterPro" id="IPR040255">
    <property type="entry name" value="Non-specific_endonuclease"/>
</dbReference>
<keyword evidence="6" id="KW-0378">Hydrolase</keyword>
<keyword evidence="13" id="KW-1185">Reference proteome</keyword>
<dbReference type="GO" id="GO:0005743">
    <property type="term" value="C:mitochondrial inner membrane"/>
    <property type="evidence" value="ECO:0007669"/>
    <property type="project" value="TreeGrafter"/>
</dbReference>
<evidence type="ECO:0000256" key="5">
    <source>
        <dbReference type="ARBA" id="ARBA00022759"/>
    </source>
</evidence>
<feature type="binding site" evidence="9">
    <location>
        <position position="269"/>
    </location>
    <ligand>
        <name>Mg(2+)</name>
        <dbReference type="ChEBI" id="CHEBI:18420"/>
        <note>catalytic</note>
    </ligand>
</feature>
<dbReference type="GO" id="GO:0004521">
    <property type="term" value="F:RNA endonuclease activity"/>
    <property type="evidence" value="ECO:0007669"/>
    <property type="project" value="TreeGrafter"/>
</dbReference>
<feature type="domain" description="ENPP1-3/EXOG-like endonuclease/phosphodiesterase" evidence="11">
    <location>
        <begin position="194"/>
        <end position="377"/>
    </location>
</feature>
<dbReference type="PANTHER" id="PTHR13966">
    <property type="entry name" value="ENDONUCLEASE RELATED"/>
    <property type="match status" value="1"/>
</dbReference>
<dbReference type="InterPro" id="IPR044929">
    <property type="entry name" value="DNA/RNA_non-sp_Endonuclease_sf"/>
</dbReference>
<dbReference type="Gene3D" id="3.40.570.10">
    <property type="entry name" value="Extracellular Endonuclease, subunit A"/>
    <property type="match status" value="1"/>
</dbReference>
<dbReference type="Pfam" id="PF01223">
    <property type="entry name" value="Endonuclease_NS"/>
    <property type="match status" value="1"/>
</dbReference>
<dbReference type="OrthoDB" id="5418055at2759"/>
<evidence type="ECO:0000313" key="14">
    <source>
        <dbReference type="RefSeq" id="XP_026106938.1"/>
    </source>
</evidence>
<evidence type="ECO:0000313" key="13">
    <source>
        <dbReference type="Proteomes" id="UP000515129"/>
    </source>
</evidence>
<keyword evidence="7" id="KW-0460">Magnesium</keyword>
<dbReference type="GO" id="GO:0046872">
    <property type="term" value="F:metal ion binding"/>
    <property type="evidence" value="ECO:0007669"/>
    <property type="project" value="UniProtKB-KW"/>
</dbReference>
<dbReference type="Proteomes" id="UP000515129">
    <property type="component" value="Unplaced"/>
</dbReference>
<dbReference type="GeneID" id="113078839"/>
<reference evidence="14" key="1">
    <citation type="submission" date="2025-08" db="UniProtKB">
        <authorList>
            <consortium name="RefSeq"/>
        </authorList>
    </citation>
    <scope>IDENTIFICATION</scope>
    <source>
        <strain evidence="14">Wakin</strain>
        <tissue evidence="14">Muscle</tissue>
    </source>
</reference>
<evidence type="ECO:0000259" key="11">
    <source>
        <dbReference type="SMART" id="SM00477"/>
    </source>
</evidence>
<sequence>MSFNGKTTREKGGRDPPNVSLDLVIYDLLSYFNEFTSLHDAKKEAEDKYGIKKEHDNCWPADDIKRAWGKTKRMDKTSFRRQHWTLVIMMQVLQKQRAGNLIQSECRSSQITAGRGRMGAAGGVEQHSGRNLQTSSSGQTGGVSRETIYIRIPRFVMFHNEQIVGEQFGTIQSHFKLKDGLPGPMNENSEIMKRKSYVMSFNHQTGNADWVYEILNVNTLADNSLDPALFGHGYDRGHLAAAANHRWCQEARNDADMFTNIVPQHTMLNRGSWLALENECQRRARAQNNIHVYSGPLYLREMVPRVIQGKWVPSHFFKVIIEEDLNGRVNLLHCHKVPNGNLPEDPDRGRLSTNTDATIEEIQQNSGLTFIERRPNVGQNAMVNQITVRLHGEDRNGVAQTAVIQVAVTL</sequence>
<dbReference type="PROSITE" id="PS01070">
    <property type="entry name" value="NUCLEASE_NON_SPEC"/>
    <property type="match status" value="1"/>
</dbReference>
<dbReference type="GO" id="GO:0000014">
    <property type="term" value="F:single-stranded DNA endodeoxyribonuclease activity"/>
    <property type="evidence" value="ECO:0007669"/>
    <property type="project" value="TreeGrafter"/>
</dbReference>
<evidence type="ECO:0000256" key="7">
    <source>
        <dbReference type="ARBA" id="ARBA00022842"/>
    </source>
</evidence>
<dbReference type="GO" id="GO:0003676">
    <property type="term" value="F:nucleic acid binding"/>
    <property type="evidence" value="ECO:0007669"/>
    <property type="project" value="InterPro"/>
</dbReference>
<accession>A0A6P6NEF9</accession>
<feature type="domain" description="DNA/RNA non-specific endonuclease/pyrophosphatase/phosphodiesterase" evidence="12">
    <location>
        <begin position="193"/>
        <end position="377"/>
    </location>
</feature>
<name>A0A6P6NEF9_CARAU</name>
<dbReference type="InterPro" id="IPR018524">
    <property type="entry name" value="DNA/RNA_endonuclease_AS"/>
</dbReference>
<keyword evidence="4 9" id="KW-0479">Metal-binding</keyword>
<dbReference type="SMART" id="SM00892">
    <property type="entry name" value="Endonuclease_NS"/>
    <property type="match status" value="1"/>
</dbReference>
<gene>
    <name evidence="14" type="primary">LOC113078839</name>
</gene>
<dbReference type="InterPro" id="IPR020821">
    <property type="entry name" value="ENPP1-3/EXOG-like_nuc-like"/>
</dbReference>
<dbReference type="InterPro" id="IPR001604">
    <property type="entry name" value="Endo_G_ENPP1-like_dom"/>
</dbReference>
<dbReference type="SUPFAM" id="SSF54060">
    <property type="entry name" value="His-Me finger endonucleases"/>
    <property type="match status" value="1"/>
</dbReference>
<evidence type="ECO:0000256" key="6">
    <source>
        <dbReference type="ARBA" id="ARBA00022801"/>
    </source>
</evidence>
<evidence type="ECO:0000256" key="10">
    <source>
        <dbReference type="SAM" id="MobiDB-lite"/>
    </source>
</evidence>
<feature type="region of interest" description="Disordered" evidence="10">
    <location>
        <begin position="112"/>
        <end position="140"/>
    </location>
</feature>
<proteinExistence type="inferred from homology"/>
<comment type="similarity">
    <text evidence="2">Belongs to the DNA/RNA non-specific endonuclease family.</text>
</comment>
<feature type="active site" description="Proton acceptor" evidence="8">
    <location>
        <position position="238"/>
    </location>
</feature>
<dbReference type="AlphaFoldDB" id="A0A6P6NEF9"/>
<evidence type="ECO:0000256" key="2">
    <source>
        <dbReference type="ARBA" id="ARBA00010052"/>
    </source>
</evidence>
<evidence type="ECO:0000256" key="4">
    <source>
        <dbReference type="ARBA" id="ARBA00022723"/>
    </source>
</evidence>
<dbReference type="PANTHER" id="PTHR13966:SF5">
    <property type="entry name" value="ENDONUCLEASE G, MITOCHONDRIAL"/>
    <property type="match status" value="1"/>
</dbReference>
<protein>
    <submittedName>
        <fullName evidence="14">Mitochondrial nuclease-like</fullName>
    </submittedName>
</protein>
<evidence type="ECO:0000256" key="3">
    <source>
        <dbReference type="ARBA" id="ARBA00022722"/>
    </source>
</evidence>
<keyword evidence="3" id="KW-0540">Nuclease</keyword>
<evidence type="ECO:0000259" key="12">
    <source>
        <dbReference type="SMART" id="SM00892"/>
    </source>
</evidence>
<dbReference type="SMART" id="SM00477">
    <property type="entry name" value="NUC"/>
    <property type="match status" value="1"/>
</dbReference>
<organism evidence="13 14">
    <name type="scientific">Carassius auratus</name>
    <name type="common">Goldfish</name>
    <dbReference type="NCBI Taxonomy" id="7957"/>
    <lineage>
        <taxon>Eukaryota</taxon>
        <taxon>Metazoa</taxon>
        <taxon>Chordata</taxon>
        <taxon>Craniata</taxon>
        <taxon>Vertebrata</taxon>
        <taxon>Euteleostomi</taxon>
        <taxon>Actinopterygii</taxon>
        <taxon>Neopterygii</taxon>
        <taxon>Teleostei</taxon>
        <taxon>Ostariophysi</taxon>
        <taxon>Cypriniformes</taxon>
        <taxon>Cyprinidae</taxon>
        <taxon>Cyprininae</taxon>
        <taxon>Carassius</taxon>
    </lineage>
</organism>